<sequence length="209" mass="24056">NHTGISEAPVDEYSKCSKSESANKLEPTELDILRAELYVTKFESEVKESEWNLTLNRLKVVLQNNTNLTLQNPFTDKISRYSEMPQQITAGMRGQFAFRKPSFSQRIMFSYRLVWHNLVVGVRTNSKDEFVVGFDCYHKLNLNDSSLNSDLYKKLLSEFWGEQDENDDKTGLVVTRKFRTGFLPIITVQASMTAGVLKIQIFEPEVRLS</sequence>
<comment type="caution">
    <text evidence="1">The sequence shown here is derived from an EMBL/GenBank/DDBJ whole genome shotgun (WGS) entry which is preliminary data.</text>
</comment>
<dbReference type="Proteomes" id="UP000708208">
    <property type="component" value="Unassembled WGS sequence"/>
</dbReference>
<dbReference type="EMBL" id="CAJVCH010010063">
    <property type="protein sequence ID" value="CAG7667444.1"/>
    <property type="molecule type" value="Genomic_DNA"/>
</dbReference>
<evidence type="ECO:0000313" key="2">
    <source>
        <dbReference type="Proteomes" id="UP000708208"/>
    </source>
</evidence>
<dbReference type="AlphaFoldDB" id="A0A8J2J4L2"/>
<organism evidence="1 2">
    <name type="scientific">Allacma fusca</name>
    <dbReference type="NCBI Taxonomy" id="39272"/>
    <lineage>
        <taxon>Eukaryota</taxon>
        <taxon>Metazoa</taxon>
        <taxon>Ecdysozoa</taxon>
        <taxon>Arthropoda</taxon>
        <taxon>Hexapoda</taxon>
        <taxon>Collembola</taxon>
        <taxon>Symphypleona</taxon>
        <taxon>Sminthuridae</taxon>
        <taxon>Allacma</taxon>
    </lineage>
</organism>
<protein>
    <submittedName>
        <fullName evidence="1">Uncharacterized protein</fullName>
    </submittedName>
</protein>
<feature type="non-terminal residue" evidence="1">
    <location>
        <position position="1"/>
    </location>
</feature>
<proteinExistence type="predicted"/>
<accession>A0A8J2J4L2</accession>
<evidence type="ECO:0000313" key="1">
    <source>
        <dbReference type="EMBL" id="CAG7667444.1"/>
    </source>
</evidence>
<gene>
    <name evidence="1" type="ORF">AFUS01_LOCUS1792</name>
</gene>
<name>A0A8J2J4L2_9HEXA</name>
<reference evidence="1" key="1">
    <citation type="submission" date="2021-06" db="EMBL/GenBank/DDBJ databases">
        <authorList>
            <person name="Hodson N. C."/>
            <person name="Mongue J. A."/>
            <person name="Jaron S. K."/>
        </authorList>
    </citation>
    <scope>NUCLEOTIDE SEQUENCE</scope>
</reference>
<keyword evidence="2" id="KW-1185">Reference proteome</keyword>